<name>A0A6L9LGX7_9BACT</name>
<evidence type="ECO:0000256" key="4">
    <source>
        <dbReference type="ARBA" id="ARBA00022729"/>
    </source>
</evidence>
<dbReference type="PANTHER" id="PTHR38481:SF1">
    <property type="entry name" value="HYALURONATE LYASE"/>
    <property type="match status" value="1"/>
</dbReference>
<dbReference type="Proteomes" id="UP000474175">
    <property type="component" value="Unassembled WGS sequence"/>
</dbReference>
<evidence type="ECO:0008006" key="13">
    <source>
        <dbReference type="Google" id="ProtNLM"/>
    </source>
</evidence>
<dbReference type="GO" id="GO:0016837">
    <property type="term" value="F:carbon-oxygen lyase activity, acting on polysaccharides"/>
    <property type="evidence" value="ECO:0007669"/>
    <property type="project" value="UniProtKB-ARBA"/>
</dbReference>
<dbReference type="InterPro" id="IPR004103">
    <property type="entry name" value="Lyase_8_C"/>
</dbReference>
<dbReference type="GO" id="GO:0005975">
    <property type="term" value="P:carbohydrate metabolic process"/>
    <property type="evidence" value="ECO:0007669"/>
    <property type="project" value="InterPro"/>
</dbReference>
<protein>
    <recommendedName>
        <fullName evidence="13">Polysaccharide lyase 8 family protein</fullName>
    </recommendedName>
</protein>
<feature type="active site" evidence="7">
    <location>
        <position position="248"/>
    </location>
</feature>
<dbReference type="InterPro" id="IPR006311">
    <property type="entry name" value="TAT_signal"/>
</dbReference>
<comment type="cofactor">
    <cofactor evidence="1">
        <name>Ca(2+)</name>
        <dbReference type="ChEBI" id="CHEBI:29108"/>
    </cofactor>
</comment>
<evidence type="ECO:0000259" key="9">
    <source>
        <dbReference type="Pfam" id="PF02884"/>
    </source>
</evidence>
<accession>A0A6L9LGX7</accession>
<dbReference type="PANTHER" id="PTHR38481">
    <property type="entry name" value="HYALURONATE LYASE"/>
    <property type="match status" value="1"/>
</dbReference>
<dbReference type="InterPro" id="IPR012970">
    <property type="entry name" value="Lyase_8_alpha_N"/>
</dbReference>
<dbReference type="Gene3D" id="1.50.10.100">
    <property type="entry name" value="Chondroitin AC/alginate lyase"/>
    <property type="match status" value="1"/>
</dbReference>
<keyword evidence="5" id="KW-0106">Calcium</keyword>
<dbReference type="InterPro" id="IPR008929">
    <property type="entry name" value="Chondroitin_lyas"/>
</dbReference>
<dbReference type="Pfam" id="PF02278">
    <property type="entry name" value="Lyase_8"/>
    <property type="match status" value="1"/>
</dbReference>
<dbReference type="GO" id="GO:0030246">
    <property type="term" value="F:carbohydrate binding"/>
    <property type="evidence" value="ECO:0007669"/>
    <property type="project" value="InterPro"/>
</dbReference>
<dbReference type="SUPFAM" id="SSF48230">
    <property type="entry name" value="Chondroitin AC/alginate lyase"/>
    <property type="match status" value="1"/>
</dbReference>
<dbReference type="InterPro" id="IPR011071">
    <property type="entry name" value="Lyase_8-like_C"/>
</dbReference>
<evidence type="ECO:0000256" key="6">
    <source>
        <dbReference type="ARBA" id="ARBA00023239"/>
    </source>
</evidence>
<dbReference type="SUPFAM" id="SSF49863">
    <property type="entry name" value="Hyaluronate lyase-like, C-terminal domain"/>
    <property type="match status" value="1"/>
</dbReference>
<evidence type="ECO:0000256" key="5">
    <source>
        <dbReference type="ARBA" id="ARBA00022837"/>
    </source>
</evidence>
<comment type="similarity">
    <text evidence="2">Belongs to the polysaccharide lyase 8 family.</text>
</comment>
<dbReference type="AlphaFoldDB" id="A0A6L9LGX7"/>
<evidence type="ECO:0000259" key="8">
    <source>
        <dbReference type="Pfam" id="PF02278"/>
    </source>
</evidence>
<evidence type="ECO:0000256" key="7">
    <source>
        <dbReference type="PIRSR" id="PIRSR638970-1"/>
    </source>
</evidence>
<keyword evidence="6" id="KW-0456">Lyase</keyword>
<evidence type="ECO:0000256" key="3">
    <source>
        <dbReference type="ARBA" id="ARBA00011245"/>
    </source>
</evidence>
<evidence type="ECO:0000259" key="10">
    <source>
        <dbReference type="Pfam" id="PF08124"/>
    </source>
</evidence>
<organism evidence="11 12">
    <name type="scientific">Spirosoma terrae</name>
    <dbReference type="NCBI Taxonomy" id="1968276"/>
    <lineage>
        <taxon>Bacteria</taxon>
        <taxon>Pseudomonadati</taxon>
        <taxon>Bacteroidota</taxon>
        <taxon>Cytophagia</taxon>
        <taxon>Cytophagales</taxon>
        <taxon>Cytophagaceae</taxon>
        <taxon>Spirosoma</taxon>
    </lineage>
</organism>
<feature type="active site" evidence="7">
    <location>
        <position position="258"/>
    </location>
</feature>
<dbReference type="SUPFAM" id="SSF74650">
    <property type="entry name" value="Galactose mutarotase-like"/>
    <property type="match status" value="1"/>
</dbReference>
<feature type="domain" description="Polysaccharide lyase family 8 central" evidence="8">
    <location>
        <begin position="368"/>
        <end position="629"/>
    </location>
</feature>
<dbReference type="EMBL" id="JAAFZH010000019">
    <property type="protein sequence ID" value="NDU98612.1"/>
    <property type="molecule type" value="Genomic_DNA"/>
</dbReference>
<dbReference type="Pfam" id="PF02884">
    <property type="entry name" value="Lyase_8_C"/>
    <property type="match status" value="1"/>
</dbReference>
<evidence type="ECO:0000256" key="1">
    <source>
        <dbReference type="ARBA" id="ARBA00001913"/>
    </source>
</evidence>
<dbReference type="Pfam" id="PF08124">
    <property type="entry name" value="Lyase_8_N"/>
    <property type="match status" value="1"/>
</dbReference>
<dbReference type="InterPro" id="IPR011013">
    <property type="entry name" value="Gal_mutarotase_sf_dom"/>
</dbReference>
<evidence type="ECO:0000313" key="12">
    <source>
        <dbReference type="Proteomes" id="UP000474175"/>
    </source>
</evidence>
<keyword evidence="4" id="KW-0732">Signal</keyword>
<feature type="domain" description="Polysaccharide lyase family 8 C-terminal" evidence="9">
    <location>
        <begin position="641"/>
        <end position="708"/>
    </location>
</feature>
<proteinExistence type="inferred from homology"/>
<dbReference type="PROSITE" id="PS51318">
    <property type="entry name" value="TAT"/>
    <property type="match status" value="1"/>
</dbReference>
<comment type="subunit">
    <text evidence="3">Monomer.</text>
</comment>
<dbReference type="InterPro" id="IPR014718">
    <property type="entry name" value="GH-type_carb-bd"/>
</dbReference>
<dbReference type="Gene3D" id="2.60.220.10">
    <property type="entry name" value="Polysaccharide lyase family 8-like, C-terminal"/>
    <property type="match status" value="1"/>
</dbReference>
<feature type="domain" description="Polysaccharide lyase 8 N-terminal alpha-helical" evidence="10">
    <location>
        <begin position="99"/>
        <end position="320"/>
    </location>
</feature>
<dbReference type="InterPro" id="IPR038970">
    <property type="entry name" value="Lyase_8"/>
</dbReference>
<dbReference type="Gene3D" id="2.70.98.10">
    <property type="match status" value="1"/>
</dbReference>
<reference evidence="11 12" key="1">
    <citation type="submission" date="2020-02" db="EMBL/GenBank/DDBJ databases">
        <title>Draft genome sequence of two Spirosoma agri KCTC 52727 and Spirosoma terrae KCTC 52035.</title>
        <authorList>
            <person name="Rojas J."/>
            <person name="Ambika Manirajan B."/>
            <person name="Suarez C."/>
            <person name="Ratering S."/>
            <person name="Schnell S."/>
        </authorList>
    </citation>
    <scope>NUCLEOTIDE SEQUENCE [LARGE SCALE GENOMIC DNA]</scope>
    <source>
        <strain evidence="11 12">KCTC 52035</strain>
    </source>
</reference>
<sequence length="745" mass="81482">MHEENRLPNRRTFLKSTGGAIGGLGLLWPGFGLTQLLDPTAAPSELGLIQQRLAEHYLTLIPEVNWISTEQLLATLDPTGHWPDLEAQFKPEHEGIKRYGHCTRILKLAGAFHEAKGQPRSELASALHRALSVWLGKPHPPSAGWFYQIGSPLALGQAAVLMGNELSATEKAQIVTILKTCVRPDGVLDYSGSPATGENLMHEATIQVLAGLLSNDAAYVARYAKQAEREIGPGRRESIQVDYSFHQHGPQFYSGGLYGLGFSRDATALALALRNTSLAFAPDKIETLTRYVLDGQQPLTRGRSLDFTTVGRMVSWPVKHGPDHDSGFGTEAACDHLIPFGGKRQAELQAFARRMRGEAEPNTAPVGNRVFWMSDYVAHNRPSFQASSRMSSRRVYSHESGGKQNELGYHLGDGAMCLMQTGEEYRNIFPLWDWRRVPGVSCVYNPSVPLPLHSWGAGSYGGSDWAGGVSDGTLGASSMEVHRAGLHAQKAWFFLDNVVVCLGASIRSYDATLPVVTSINQCWAKGAVTTSEQTATLPNGETHTQTKAGWVHHDGVTYLFPQATNLRIRTERKSAPWKTLNTAPHREAREDPKNPPPAIEGDVFSLWIEHDKSGSKEGFTYSYVVAPGLKPADIAAFQSPTIVANTNTIQAIALPDLAQVIFWKPGSLDLPNQRKLTVDQPCMVQWRRSTNNKWTLAVGNPTHRAGKVTVRVQDSTASAKPIATTFTFPEGPEAGRPQVQSFPKA</sequence>
<dbReference type="RefSeq" id="WP_163954750.1">
    <property type="nucleotide sequence ID" value="NZ_JAAFZH010000019.1"/>
</dbReference>
<evidence type="ECO:0000313" key="11">
    <source>
        <dbReference type="EMBL" id="NDU98612.1"/>
    </source>
</evidence>
<gene>
    <name evidence="11" type="ORF">GK108_27245</name>
</gene>
<feature type="active site" evidence="7">
    <location>
        <position position="312"/>
    </location>
</feature>
<dbReference type="InterPro" id="IPR003159">
    <property type="entry name" value="Lyase_8_central_dom"/>
</dbReference>
<comment type="caution">
    <text evidence="11">The sequence shown here is derived from an EMBL/GenBank/DDBJ whole genome shotgun (WGS) entry which is preliminary data.</text>
</comment>
<keyword evidence="12" id="KW-1185">Reference proteome</keyword>
<evidence type="ECO:0000256" key="2">
    <source>
        <dbReference type="ARBA" id="ARBA00006699"/>
    </source>
</evidence>
<dbReference type="GO" id="GO:0005576">
    <property type="term" value="C:extracellular region"/>
    <property type="evidence" value="ECO:0007669"/>
    <property type="project" value="InterPro"/>
</dbReference>